<dbReference type="AlphaFoldDB" id="A0A7R9BUJ6"/>
<gene>
    <name evidence="8" type="ORF">NMOB1V02_LOCUS7961</name>
</gene>
<protein>
    <recommendedName>
        <fullName evidence="7">DOMON domain-containing protein</fullName>
    </recommendedName>
</protein>
<dbReference type="Gene3D" id="2.60.120.310">
    <property type="entry name" value="Copper type II, ascorbate-dependent monooxygenase, N-terminal domain"/>
    <property type="match status" value="1"/>
</dbReference>
<feature type="transmembrane region" description="Helical" evidence="5">
    <location>
        <begin position="536"/>
        <end position="556"/>
    </location>
</feature>
<evidence type="ECO:0000256" key="2">
    <source>
        <dbReference type="ARBA" id="ARBA00022692"/>
    </source>
</evidence>
<dbReference type="SUPFAM" id="SSF49742">
    <property type="entry name" value="PHM/PNGase F"/>
    <property type="match status" value="1"/>
</dbReference>
<dbReference type="GO" id="GO:0016020">
    <property type="term" value="C:membrane"/>
    <property type="evidence" value="ECO:0007669"/>
    <property type="project" value="UniProtKB-SubCell"/>
</dbReference>
<feature type="chain" id="PRO_5036403064" description="DOMON domain-containing protein" evidence="6">
    <location>
        <begin position="21"/>
        <end position="678"/>
    </location>
</feature>
<dbReference type="Gene3D" id="1.20.120.540">
    <property type="entry name" value="Voltage-gated potassium channels"/>
    <property type="match status" value="1"/>
</dbReference>
<feature type="transmembrane region" description="Helical" evidence="5">
    <location>
        <begin position="510"/>
        <end position="530"/>
    </location>
</feature>
<dbReference type="Pfam" id="PF03351">
    <property type="entry name" value="DOMON"/>
    <property type="match status" value="1"/>
</dbReference>
<feature type="transmembrane region" description="Helical" evidence="5">
    <location>
        <begin position="477"/>
        <end position="498"/>
    </location>
</feature>
<evidence type="ECO:0000256" key="3">
    <source>
        <dbReference type="ARBA" id="ARBA00022989"/>
    </source>
</evidence>
<dbReference type="InterPro" id="IPR008977">
    <property type="entry name" value="PHM/PNGase_F_dom_sf"/>
</dbReference>
<sequence>MEMFVLLILTATLLTSLSQCQVRRHVIAMQNPRYDIYWAYNETMKSIQIELIANVTSSWLGIGFSPSGGMKGADIMTCWVDSKGKSMLEAKYIAIFGLEQDRFGQSADGAPTLDTQQNTILESAFDNGTHTGCKFNRTLNTCDTKQDLILTNELTKLIFGLGELDRKTNDELKYHSKNRGSMSVYLLDPPNLGDAESSVFKSYKTFNITNPPVTIPGNMSTSYMCSIHKGISFDKPLHYVGGFMYPRNVGYPIPLASEGPKFYRLEVHYDNAEKKEFKDSSGISMLYSDRPRPTNAAIMEIGLTYGPLQGTEVSVPVGYPKVSNIYIPPKTGNCSSGLRISKLNQKLLQFFDDIPKRYVLAVLAFFGFVTEYALRININVAILAMVNNTAIPHLPVEGFAACDLNVSAVLGNATQRTDLLADGEYEWDEEIQALVLGSFFWGYILTSKLLFGGSLMVASMITFLTPLAASWGHLSVVLLRVFVGMLQGVANPAMHAMLAEWAPPSERAKLTSAVYAAHFGAALGIIGVIYSQCDYLWTMIFLTFAITFQGASNAGFMTNLIDIAPNFAGTLYGVSNFFGTVASFLAPVTAGMITKGNQTVQHWNKILWIAACMYVASNIFYLMFSDSREAWWNRPKNEDEENETEIQDVAPDYNARRGSTVRRSIVIPIYVVDTKPVY</sequence>
<dbReference type="CDD" id="cd09631">
    <property type="entry name" value="DOMON_DOH"/>
    <property type="match status" value="1"/>
</dbReference>
<name>A0A7R9BUJ6_9CRUS</name>
<dbReference type="Gene3D" id="1.20.1250.20">
    <property type="entry name" value="MFS general substrate transporter like domains"/>
    <property type="match status" value="1"/>
</dbReference>
<feature type="transmembrane region" description="Helical" evidence="5">
    <location>
        <begin position="606"/>
        <end position="624"/>
    </location>
</feature>
<evidence type="ECO:0000256" key="6">
    <source>
        <dbReference type="SAM" id="SignalP"/>
    </source>
</evidence>
<dbReference type="InterPro" id="IPR045266">
    <property type="entry name" value="DOH_DOMON"/>
</dbReference>
<dbReference type="GO" id="GO:0022857">
    <property type="term" value="F:transmembrane transporter activity"/>
    <property type="evidence" value="ECO:0007669"/>
    <property type="project" value="InterPro"/>
</dbReference>
<dbReference type="InterPro" id="IPR036939">
    <property type="entry name" value="Cu2_ascorb_mOase_N_sf"/>
</dbReference>
<dbReference type="PANTHER" id="PTHR11662:SF399">
    <property type="entry name" value="FI19708P1-RELATED"/>
    <property type="match status" value="1"/>
</dbReference>
<dbReference type="InterPro" id="IPR027378">
    <property type="entry name" value="Nucleotide_channel_N"/>
</dbReference>
<dbReference type="InterPro" id="IPR011701">
    <property type="entry name" value="MFS"/>
</dbReference>
<reference evidence="8" key="1">
    <citation type="submission" date="2020-11" db="EMBL/GenBank/DDBJ databases">
        <authorList>
            <person name="Tran Van P."/>
        </authorList>
    </citation>
    <scope>NUCLEOTIDE SEQUENCE</scope>
</reference>
<evidence type="ECO:0000256" key="1">
    <source>
        <dbReference type="ARBA" id="ARBA00004141"/>
    </source>
</evidence>
<dbReference type="InterPro" id="IPR050382">
    <property type="entry name" value="MFS_Na/Anion_cotransporter"/>
</dbReference>
<evidence type="ECO:0000256" key="5">
    <source>
        <dbReference type="SAM" id="Phobius"/>
    </source>
</evidence>
<keyword evidence="3 5" id="KW-1133">Transmembrane helix</keyword>
<evidence type="ECO:0000256" key="4">
    <source>
        <dbReference type="ARBA" id="ARBA00023136"/>
    </source>
</evidence>
<dbReference type="Proteomes" id="UP000678499">
    <property type="component" value="Unassembled WGS sequence"/>
</dbReference>
<keyword evidence="6" id="KW-0732">Signal</keyword>
<comment type="subcellular location">
    <subcellularLocation>
        <location evidence="1">Membrane</location>
        <topology evidence="1">Multi-pass membrane protein</topology>
    </subcellularLocation>
</comment>
<dbReference type="InterPro" id="IPR036259">
    <property type="entry name" value="MFS_trans_sf"/>
</dbReference>
<keyword evidence="4 5" id="KW-0472">Membrane</keyword>
<keyword evidence="9" id="KW-1185">Reference proteome</keyword>
<evidence type="ECO:0000313" key="8">
    <source>
        <dbReference type="EMBL" id="CAD7280301.1"/>
    </source>
</evidence>
<dbReference type="GO" id="GO:0016715">
    <property type="term" value="F:oxidoreductase activity, acting on paired donors, with incorporation or reduction of molecular oxygen, reduced ascorbate as one donor, and incorporation of one atom of oxygen"/>
    <property type="evidence" value="ECO:0007669"/>
    <property type="project" value="InterPro"/>
</dbReference>
<organism evidence="8">
    <name type="scientific">Notodromas monacha</name>
    <dbReference type="NCBI Taxonomy" id="399045"/>
    <lineage>
        <taxon>Eukaryota</taxon>
        <taxon>Metazoa</taxon>
        <taxon>Ecdysozoa</taxon>
        <taxon>Arthropoda</taxon>
        <taxon>Crustacea</taxon>
        <taxon>Oligostraca</taxon>
        <taxon>Ostracoda</taxon>
        <taxon>Podocopa</taxon>
        <taxon>Podocopida</taxon>
        <taxon>Cypridocopina</taxon>
        <taxon>Cypridoidea</taxon>
        <taxon>Cyprididae</taxon>
        <taxon>Notodromas</taxon>
    </lineage>
</organism>
<evidence type="ECO:0000313" key="9">
    <source>
        <dbReference type="Proteomes" id="UP000678499"/>
    </source>
</evidence>
<proteinExistence type="predicted"/>
<dbReference type="EMBL" id="CAJPEX010002063">
    <property type="protein sequence ID" value="CAG0920453.1"/>
    <property type="molecule type" value="Genomic_DNA"/>
</dbReference>
<accession>A0A7R9BUJ6</accession>
<feature type="transmembrane region" description="Helical" evidence="5">
    <location>
        <begin position="449"/>
        <end position="471"/>
    </location>
</feature>
<dbReference type="InterPro" id="IPR005018">
    <property type="entry name" value="DOMON_domain"/>
</dbReference>
<dbReference type="SUPFAM" id="SSF103473">
    <property type="entry name" value="MFS general substrate transporter"/>
    <property type="match status" value="2"/>
</dbReference>
<dbReference type="EMBL" id="OA884100">
    <property type="protein sequence ID" value="CAD7280301.1"/>
    <property type="molecule type" value="Genomic_DNA"/>
</dbReference>
<evidence type="ECO:0000259" key="7">
    <source>
        <dbReference type="PROSITE" id="PS50836"/>
    </source>
</evidence>
<feature type="transmembrane region" description="Helical" evidence="5">
    <location>
        <begin position="563"/>
        <end position="586"/>
    </location>
</feature>
<dbReference type="Pfam" id="PF07690">
    <property type="entry name" value="MFS_1"/>
    <property type="match status" value="1"/>
</dbReference>
<keyword evidence="2 5" id="KW-0812">Transmembrane</keyword>
<dbReference type="PANTHER" id="PTHR11662">
    <property type="entry name" value="SOLUTE CARRIER FAMILY 17"/>
    <property type="match status" value="1"/>
</dbReference>
<dbReference type="OrthoDB" id="10003276at2759"/>
<feature type="domain" description="DOMON" evidence="7">
    <location>
        <begin position="32"/>
        <end position="162"/>
    </location>
</feature>
<feature type="signal peptide" evidence="6">
    <location>
        <begin position="1"/>
        <end position="20"/>
    </location>
</feature>
<dbReference type="PROSITE" id="PS50836">
    <property type="entry name" value="DOMON"/>
    <property type="match status" value="1"/>
</dbReference>
<dbReference type="GO" id="GO:0005507">
    <property type="term" value="F:copper ion binding"/>
    <property type="evidence" value="ECO:0007669"/>
    <property type="project" value="InterPro"/>
</dbReference>
<dbReference type="SMART" id="SM00664">
    <property type="entry name" value="DoH"/>
    <property type="match status" value="1"/>
</dbReference>
<dbReference type="GO" id="GO:0006820">
    <property type="term" value="P:monoatomic anion transport"/>
    <property type="evidence" value="ECO:0007669"/>
    <property type="project" value="TreeGrafter"/>
</dbReference>